<dbReference type="Gene3D" id="3.90.1600.10">
    <property type="entry name" value="Palm domain of DNA polymerase"/>
    <property type="match status" value="1"/>
</dbReference>
<organism evidence="1 2">
    <name type="scientific">Zophobas morio</name>
    <dbReference type="NCBI Taxonomy" id="2755281"/>
    <lineage>
        <taxon>Eukaryota</taxon>
        <taxon>Metazoa</taxon>
        <taxon>Ecdysozoa</taxon>
        <taxon>Arthropoda</taxon>
        <taxon>Hexapoda</taxon>
        <taxon>Insecta</taxon>
        <taxon>Pterygota</taxon>
        <taxon>Neoptera</taxon>
        <taxon>Endopterygota</taxon>
        <taxon>Coleoptera</taxon>
        <taxon>Polyphaga</taxon>
        <taxon>Cucujiformia</taxon>
        <taxon>Tenebrionidae</taxon>
        <taxon>Zophobas</taxon>
    </lineage>
</organism>
<dbReference type="InterPro" id="IPR023211">
    <property type="entry name" value="DNA_pol_palm_dom_sf"/>
</dbReference>
<proteinExistence type="predicted"/>
<name>A0AA38M2G9_9CUCU</name>
<dbReference type="InterPro" id="IPR043502">
    <property type="entry name" value="DNA/RNA_pol_sf"/>
</dbReference>
<evidence type="ECO:0000313" key="1">
    <source>
        <dbReference type="EMBL" id="KAJ3640821.1"/>
    </source>
</evidence>
<dbReference type="Proteomes" id="UP001168821">
    <property type="component" value="Unassembled WGS sequence"/>
</dbReference>
<dbReference type="GO" id="GO:0071897">
    <property type="term" value="P:DNA biosynthetic process"/>
    <property type="evidence" value="ECO:0007669"/>
    <property type="project" value="UniProtKB-ARBA"/>
</dbReference>
<comment type="caution">
    <text evidence="1">The sequence shown here is derived from an EMBL/GenBank/DDBJ whole genome shotgun (WGS) entry which is preliminary data.</text>
</comment>
<accession>A0AA38M2G9</accession>
<dbReference type="SUPFAM" id="SSF56672">
    <property type="entry name" value="DNA/RNA polymerases"/>
    <property type="match status" value="1"/>
</dbReference>
<reference evidence="1" key="1">
    <citation type="journal article" date="2023" name="G3 (Bethesda)">
        <title>Whole genome assemblies of Zophobas morio and Tenebrio molitor.</title>
        <authorList>
            <person name="Kaur S."/>
            <person name="Stinson S.A."/>
            <person name="diCenzo G.C."/>
        </authorList>
    </citation>
    <scope>NUCLEOTIDE SEQUENCE</scope>
    <source>
        <strain evidence="1">QUZm001</strain>
    </source>
</reference>
<gene>
    <name evidence="1" type="ORF">Zmor_027360</name>
</gene>
<dbReference type="AlphaFoldDB" id="A0AA38M2G9"/>
<evidence type="ECO:0000313" key="2">
    <source>
        <dbReference type="Proteomes" id="UP001168821"/>
    </source>
</evidence>
<protein>
    <recommendedName>
        <fullName evidence="3">DNA-directed DNA polymerase</fullName>
    </recommendedName>
</protein>
<dbReference type="PANTHER" id="PTHR31511">
    <property type="entry name" value="PROTEIN CBG23764"/>
    <property type="match status" value="1"/>
</dbReference>
<keyword evidence="2" id="KW-1185">Reference proteome</keyword>
<sequence>MSQSKTVFFDNHQRQLKIPFIIYVHFEALQIPTTKPRIKIVHKPCGFSYSIKCSYDDSLSKYEQFFGEFSTKVLWEKLELECKTITRRLISRAEPQDRKLNEAELKSFRSIVSQIMNCHWCGEQLEEDDKEVDFFNLTGQFLGAAHKKCKFQPKVPHFVPVVMHNLSKYGAHFLLNHLTNDEMKEISFVGNDKLAKLGFVRKFPNCFPLRFIDSRRFMDEQIEDLENILEDSKKHKIKEEFRGKKEFDLMKKRTCFPFYYMDSFKKFSDGCLPFRNGFFDQIRREDVGDEEYERSLKIWETFKCRSMGDYFKVYLKSNVLLLEDVFESFRSLCLKKYHLDPGYYFTAAGFAWDAMLKFTKVKLELLEDETMIDFLKSNLRGGITHCSKRYAKANNVYCEYDRRKESSFIVHLDVNNLGGWSMCQKLPFTGFRWLNQTEIRRIQKEIKNLDDNDFGYVFEVDLDYPRSLHKLHNDLPFCFQHLTIPPPPIAPHLTSYKAVLNFYNKKNYVLDYRNLQQCLQHGLILKKIHRVLKYRHCKWLEPYVSYNTKLRTQTTCNFEIKLYKFLNNAVYGKMTEKFSSDRPIYAGFTVLELSKNFVYDFHYQKMLARYRNKINLLYIDTDGLIYEIQTSDFYRDVKQDPNFLSWFDTSGVDKRWGLPVINKKVLGKMKDEFGGKIIREFVGVGAKVYCVDVEGEVVKKVSMKKIVSIEDYKNCVIYDEYVKKKCWTTEVVGHEIYTSVGVKVLLSPGDKQRFVLSDKINTIAWGFGNY</sequence>
<dbReference type="PANTHER" id="PTHR31511:SF12">
    <property type="entry name" value="RHO TERMINATION FACTOR N-TERMINAL DOMAIN-CONTAINING PROTEIN"/>
    <property type="match status" value="1"/>
</dbReference>
<evidence type="ECO:0008006" key="3">
    <source>
        <dbReference type="Google" id="ProtNLM"/>
    </source>
</evidence>
<dbReference type="EMBL" id="JALNTZ010000009">
    <property type="protein sequence ID" value="KAJ3640821.1"/>
    <property type="molecule type" value="Genomic_DNA"/>
</dbReference>